<gene>
    <name evidence="7" type="ORF">ACERZ8_17820</name>
</gene>
<dbReference type="EMBL" id="JBHDIY010000002">
    <property type="protein sequence ID" value="MFL4471641.1"/>
    <property type="molecule type" value="Genomic_DNA"/>
</dbReference>
<keyword evidence="3" id="KW-0997">Cell inner membrane</keyword>
<dbReference type="Pfam" id="PF03279">
    <property type="entry name" value="Lip_A_acyltrans"/>
    <property type="match status" value="1"/>
</dbReference>
<evidence type="ECO:0000256" key="2">
    <source>
        <dbReference type="ARBA" id="ARBA00022475"/>
    </source>
</evidence>
<evidence type="ECO:0000256" key="6">
    <source>
        <dbReference type="ARBA" id="ARBA00023315"/>
    </source>
</evidence>
<keyword evidence="4" id="KW-0808">Transferase</keyword>
<evidence type="ECO:0000256" key="3">
    <source>
        <dbReference type="ARBA" id="ARBA00022519"/>
    </source>
</evidence>
<comment type="subcellular location">
    <subcellularLocation>
        <location evidence="1">Cell inner membrane</location>
    </subcellularLocation>
</comment>
<dbReference type="CDD" id="cd07984">
    <property type="entry name" value="LPLAT_LABLAT-like"/>
    <property type="match status" value="1"/>
</dbReference>
<dbReference type="GO" id="GO:0016746">
    <property type="term" value="F:acyltransferase activity"/>
    <property type="evidence" value="ECO:0007669"/>
    <property type="project" value="UniProtKB-KW"/>
</dbReference>
<dbReference type="PANTHER" id="PTHR30606:SF10">
    <property type="entry name" value="PHOSPHATIDYLINOSITOL MANNOSIDE ACYLTRANSFERASE"/>
    <property type="match status" value="1"/>
</dbReference>
<keyword evidence="8" id="KW-1185">Reference proteome</keyword>
<dbReference type="Proteomes" id="UP001627408">
    <property type="component" value="Unassembled WGS sequence"/>
</dbReference>
<evidence type="ECO:0000256" key="4">
    <source>
        <dbReference type="ARBA" id="ARBA00022679"/>
    </source>
</evidence>
<accession>A0ABW8V0B9</accession>
<keyword evidence="5" id="KW-0472">Membrane</keyword>
<protein>
    <submittedName>
        <fullName evidence="7">Lysophospholipid acyltransferase family protein</fullName>
    </submittedName>
</protein>
<evidence type="ECO:0000256" key="1">
    <source>
        <dbReference type="ARBA" id="ARBA00004533"/>
    </source>
</evidence>
<keyword evidence="6 7" id="KW-0012">Acyltransferase</keyword>
<dbReference type="InterPro" id="IPR004960">
    <property type="entry name" value="LipA_acyltrans"/>
</dbReference>
<comment type="caution">
    <text evidence="7">The sequence shown here is derived from an EMBL/GenBank/DDBJ whole genome shotgun (WGS) entry which is preliminary data.</text>
</comment>
<dbReference type="RefSeq" id="WP_407593486.1">
    <property type="nucleotide sequence ID" value="NZ_JBHDIY010000002.1"/>
</dbReference>
<sequence length="307" mass="33667">MRHEADDIPALTKAGYIATNAVARAFINAALALPYRWRVPFLGWVMAHVIGPAAGFLKRAEGHVAFAMPHLPHAEHRRIARESLNNTGRTLIENYSTKDLLARQKGAAVSGGGFEHLQQAVERGQPVIMVTGHFGNYEAVRAALLGAGFDVGGLYRDMSNPYFNEHYARTMHDLGGPVFAQGRKGTAGFVRHLKAGGQLVLLFDQHVFDAPVLEFLGHPARTAVSAAELAVRYNALLIPFYGIRAADGLSFDCVMEEPIPHSDPLTMTQAMNDSIGARIRAHPGQWLWVARRWRTQGYEQGPVSDPT</sequence>
<proteinExistence type="predicted"/>
<evidence type="ECO:0000256" key="5">
    <source>
        <dbReference type="ARBA" id="ARBA00023136"/>
    </source>
</evidence>
<organism evidence="7 8">
    <name type="scientific">Tateyamaria armeniaca</name>
    <dbReference type="NCBI Taxonomy" id="2518930"/>
    <lineage>
        <taxon>Bacteria</taxon>
        <taxon>Pseudomonadati</taxon>
        <taxon>Pseudomonadota</taxon>
        <taxon>Alphaproteobacteria</taxon>
        <taxon>Rhodobacterales</taxon>
        <taxon>Roseobacteraceae</taxon>
        <taxon>Tateyamaria</taxon>
    </lineage>
</organism>
<dbReference type="PANTHER" id="PTHR30606">
    <property type="entry name" value="LIPID A BIOSYNTHESIS LAUROYL ACYLTRANSFERASE"/>
    <property type="match status" value="1"/>
</dbReference>
<name>A0ABW8V0B9_9RHOB</name>
<keyword evidence="2" id="KW-1003">Cell membrane</keyword>
<evidence type="ECO:0000313" key="7">
    <source>
        <dbReference type="EMBL" id="MFL4471641.1"/>
    </source>
</evidence>
<reference evidence="7 8" key="1">
    <citation type="submission" date="2024-08" db="EMBL/GenBank/DDBJ databases">
        <title>Tateyamaria sp. nov., isolated from marine algae.</title>
        <authorList>
            <person name="Choi B.J."/>
            <person name="Kim J.M."/>
            <person name="Lee J.K."/>
            <person name="Choi D.G."/>
            <person name="Bayburt H."/>
            <person name="Baek J.H."/>
            <person name="Han D.M."/>
            <person name="Jeon C.O."/>
        </authorList>
    </citation>
    <scope>NUCLEOTIDE SEQUENCE [LARGE SCALE GENOMIC DNA]</scope>
    <source>
        <strain evidence="7 8">KMU-156</strain>
    </source>
</reference>
<evidence type="ECO:0000313" key="8">
    <source>
        <dbReference type="Proteomes" id="UP001627408"/>
    </source>
</evidence>